<name>K8WWP7_9GAMM</name>
<keyword evidence="1" id="KW-1133">Transmembrane helix</keyword>
<keyword evidence="3" id="KW-1185">Reference proteome</keyword>
<dbReference type="EMBL" id="AKKL01000002">
    <property type="protein sequence ID" value="EKT65018.1"/>
    <property type="molecule type" value="Genomic_DNA"/>
</dbReference>
<evidence type="ECO:0000313" key="3">
    <source>
        <dbReference type="Proteomes" id="UP000009336"/>
    </source>
</evidence>
<accession>K8WWP7</accession>
<gene>
    <name evidence="2" type="ORF">OOA_00735</name>
</gene>
<dbReference type="HOGENOM" id="CLU_2635185_0_0_6"/>
<sequence length="77" mass="9062">MYVSSDSLVCRHARHTSIDKLTLSWLTMRSHIGMHFAYNFILSLFEGNFLKKMKCFSNKTASLVLNRYKDVVYMNFC</sequence>
<dbReference type="PATRIC" id="fig|1141662.3.peg.149"/>
<feature type="transmembrane region" description="Helical" evidence="1">
    <location>
        <begin position="32"/>
        <end position="50"/>
    </location>
</feature>
<reference evidence="2 3" key="1">
    <citation type="journal article" date="2012" name="BMC Genomics">
        <title>Comparative genomics of bacteria in the genus Providencia isolated from wild Drosophila melanogaster.</title>
        <authorList>
            <person name="Galac M.R."/>
            <person name="Lazzaro B.P."/>
        </authorList>
    </citation>
    <scope>NUCLEOTIDE SEQUENCE [LARGE SCALE GENOMIC DNA]</scope>
    <source>
        <strain evidence="2 3">DSM 19968</strain>
    </source>
</reference>
<dbReference type="eggNOG" id="ENOG5031J6I">
    <property type="taxonomic scope" value="Bacteria"/>
</dbReference>
<comment type="caution">
    <text evidence="2">The sequence shown here is derived from an EMBL/GenBank/DDBJ whole genome shotgun (WGS) entry which is preliminary data.</text>
</comment>
<protein>
    <submittedName>
        <fullName evidence="2">Uncharacterized protein</fullName>
    </submittedName>
</protein>
<dbReference type="AlphaFoldDB" id="K8WWP7"/>
<evidence type="ECO:0000313" key="2">
    <source>
        <dbReference type="EMBL" id="EKT65018.1"/>
    </source>
</evidence>
<dbReference type="Proteomes" id="UP000009336">
    <property type="component" value="Unassembled WGS sequence"/>
</dbReference>
<keyword evidence="1" id="KW-0472">Membrane</keyword>
<keyword evidence="1" id="KW-0812">Transmembrane</keyword>
<organism evidence="2 3">
    <name type="scientific">Providencia burhodogranariea DSM 19968</name>
    <dbReference type="NCBI Taxonomy" id="1141662"/>
    <lineage>
        <taxon>Bacteria</taxon>
        <taxon>Pseudomonadati</taxon>
        <taxon>Pseudomonadota</taxon>
        <taxon>Gammaproteobacteria</taxon>
        <taxon>Enterobacterales</taxon>
        <taxon>Morganellaceae</taxon>
        <taxon>Providencia</taxon>
    </lineage>
</organism>
<evidence type="ECO:0000256" key="1">
    <source>
        <dbReference type="SAM" id="Phobius"/>
    </source>
</evidence>
<proteinExistence type="predicted"/>